<dbReference type="EMBL" id="BX572608">
    <property type="protein sequence ID" value="CAE30150.1"/>
    <property type="molecule type" value="Genomic_DNA"/>
</dbReference>
<reference evidence="1" key="1">
    <citation type="journal article" date="2004" name="Nat. Biotechnol.">
        <title>Complete genome sequence of the metabolically versatile photosynthetic bacterium Rhodopseudomonas palustris.</title>
        <authorList>
            <person name="Larimer F.W."/>
            <person name="Chain P."/>
            <person name="Hauser L."/>
            <person name="Lamerdin J."/>
            <person name="Malfatti S."/>
            <person name="Do L."/>
            <person name="Land M.L."/>
            <person name="Pelletier D.A."/>
            <person name="Beatty J.T."/>
            <person name="Lang A.S."/>
            <person name="Tabita F.R."/>
            <person name="Gibson J.L."/>
            <person name="Hanson T.E."/>
            <person name="Bobst C."/>
            <person name="Torres J.L."/>
            <person name="Peres C."/>
            <person name="Harrison F.H."/>
            <person name="Gibson J."/>
            <person name="Harwood C.S."/>
        </authorList>
    </citation>
    <scope>NUCLEOTIDE SEQUENCE [LARGE SCALE GENOMIC DNA]</scope>
    <source>
        <strain evidence="1">CGA009</strain>
    </source>
</reference>
<dbReference type="STRING" id="258594.RPA4710"/>
<proteinExistence type="predicted"/>
<accession>Q6N0Q2</accession>
<name>Q6N0Q2_RHOPA</name>
<protein>
    <submittedName>
        <fullName evidence="1">Uncharacterized protein</fullName>
    </submittedName>
</protein>
<evidence type="ECO:0000313" key="1">
    <source>
        <dbReference type="EMBL" id="CAE30150.1"/>
    </source>
</evidence>
<dbReference type="AlphaFoldDB" id="Q6N0Q2"/>
<gene>
    <name evidence="1" type="ordered locus">RPA4710</name>
</gene>
<dbReference type="HOGENOM" id="CLU_173328_0_0_5"/>
<organism evidence="1">
    <name type="scientific">Rhodopseudomonas palustris (strain ATCC BAA-98 / CGA009)</name>
    <dbReference type="NCBI Taxonomy" id="258594"/>
    <lineage>
        <taxon>Bacteria</taxon>
        <taxon>Pseudomonadati</taxon>
        <taxon>Pseudomonadota</taxon>
        <taxon>Alphaproteobacteria</taxon>
        <taxon>Hyphomicrobiales</taxon>
        <taxon>Nitrobacteraceae</taxon>
        <taxon>Rhodopseudomonas</taxon>
    </lineage>
</organism>
<sequence length="106" mass="11838">MRARSMTDPASLAYTTAEVDLAMLHVEKTSATLDELRIRVAHALHRHPLCRDVRFEIVGTPRTRKGGNWTISIQSVAPDALWEASEIVADIQEAYELTEMPMYAAA</sequence>
<dbReference type="eggNOG" id="ENOG5031195">
    <property type="taxonomic scope" value="Bacteria"/>
</dbReference>